<dbReference type="Proteomes" id="UP000470875">
    <property type="component" value="Unassembled WGS sequence"/>
</dbReference>
<keyword evidence="2" id="KW-0812">Transmembrane</keyword>
<evidence type="ECO:0000313" key="3">
    <source>
        <dbReference type="EMBL" id="MSS84570.1"/>
    </source>
</evidence>
<dbReference type="EMBL" id="VULO01000008">
    <property type="protein sequence ID" value="MSS84570.1"/>
    <property type="molecule type" value="Genomic_DNA"/>
</dbReference>
<accession>A0A6N7VUB5</accession>
<feature type="transmembrane region" description="Helical" evidence="2">
    <location>
        <begin position="56"/>
        <end position="76"/>
    </location>
</feature>
<evidence type="ECO:0000313" key="4">
    <source>
        <dbReference type="Proteomes" id="UP000470875"/>
    </source>
</evidence>
<reference evidence="3 4" key="1">
    <citation type="submission" date="2019-08" db="EMBL/GenBank/DDBJ databases">
        <title>In-depth cultivation of the pig gut microbiome towards novel bacterial diversity and tailored functional studies.</title>
        <authorList>
            <person name="Wylensek D."/>
            <person name="Hitch T.C.A."/>
            <person name="Clavel T."/>
        </authorList>
    </citation>
    <scope>NUCLEOTIDE SEQUENCE [LARGE SCALE GENOMIC DNA]</scope>
    <source>
        <strain evidence="3 4">WB03_NA08</strain>
    </source>
</reference>
<evidence type="ECO:0000256" key="1">
    <source>
        <dbReference type="SAM" id="MobiDB-lite"/>
    </source>
</evidence>
<evidence type="ECO:0000256" key="2">
    <source>
        <dbReference type="SAM" id="Phobius"/>
    </source>
</evidence>
<dbReference type="AlphaFoldDB" id="A0A6N7VUB5"/>
<dbReference type="RefSeq" id="WP_154545063.1">
    <property type="nucleotide sequence ID" value="NZ_VULO01000008.1"/>
</dbReference>
<protein>
    <recommendedName>
        <fullName evidence="5">DUF4352 domain-containing protein</fullName>
    </recommendedName>
</protein>
<keyword evidence="2" id="KW-1133">Transmembrane helix</keyword>
<gene>
    <name evidence="3" type="ORF">FYJ24_07290</name>
</gene>
<proteinExistence type="predicted"/>
<name>A0A6N7VUB5_9ACTO</name>
<evidence type="ECO:0008006" key="5">
    <source>
        <dbReference type="Google" id="ProtNLM"/>
    </source>
</evidence>
<feature type="compositionally biased region" description="Pro residues" evidence="1">
    <location>
        <begin position="17"/>
        <end position="26"/>
    </location>
</feature>
<keyword evidence="2" id="KW-0472">Membrane</keyword>
<sequence>MEQNNNAARFPYGSQPKPSPPPPPMAYPHSPNMPGDFQAPAPSSIHNGSRRPHPTWVWVVLGLSIAMFLAGAAMMAHGQRLIRDAENLVTSTSPLSSSTNSWTPPSDIDVEKSQLSFGDTAVWDDNLEVTISAPKSFELDEFDQEYYGKTGYTPLEVKVEVSNNTGNTVETVMFMTDMLSGGEQSERLHQCAEGYSSMPNLPLSDGKTLAYTACFMAKDASDLEVIWSGEYGRASVSFQ</sequence>
<comment type="caution">
    <text evidence="3">The sequence shown here is derived from an EMBL/GenBank/DDBJ whole genome shotgun (WGS) entry which is preliminary data.</text>
</comment>
<keyword evidence="4" id="KW-1185">Reference proteome</keyword>
<feature type="region of interest" description="Disordered" evidence="1">
    <location>
        <begin position="1"/>
        <end position="48"/>
    </location>
</feature>
<organism evidence="3 4">
    <name type="scientific">Scrofimicrobium canadense</name>
    <dbReference type="NCBI Taxonomy" id="2652290"/>
    <lineage>
        <taxon>Bacteria</taxon>
        <taxon>Bacillati</taxon>
        <taxon>Actinomycetota</taxon>
        <taxon>Actinomycetes</taxon>
        <taxon>Actinomycetales</taxon>
        <taxon>Actinomycetaceae</taxon>
        <taxon>Scrofimicrobium</taxon>
    </lineage>
</organism>